<evidence type="ECO:0000256" key="14">
    <source>
        <dbReference type="ARBA" id="ARBA00025153"/>
    </source>
</evidence>
<dbReference type="InterPro" id="IPR000631">
    <property type="entry name" value="CARKD"/>
</dbReference>
<keyword evidence="6 17" id="KW-0547">Nucleotide-binding</keyword>
<dbReference type="Pfam" id="PF01256">
    <property type="entry name" value="Carb_kinase"/>
    <property type="match status" value="1"/>
</dbReference>
<feature type="binding site" evidence="18">
    <location>
        <begin position="59"/>
        <end position="63"/>
    </location>
    <ligand>
        <name>(6S)-NADPHX</name>
        <dbReference type="ChEBI" id="CHEBI:64076"/>
    </ligand>
</feature>
<evidence type="ECO:0000313" key="23">
    <source>
        <dbReference type="Proteomes" id="UP000242616"/>
    </source>
</evidence>
<comment type="function">
    <text evidence="14 19">Bifunctional enzyme that catalyzes the epimerization of the S- and R-forms of NAD(P)HX and the dehydration of the S-form of NAD(P)HX at the expense of ADP, which is converted to AMP. This allows the repair of both epimers of NAD(P)HX, a damaged form of NAD(P)H that is a result of enzymatic or heat-dependent hydration.</text>
</comment>
<gene>
    <name evidence="17" type="primary">nnrD</name>
    <name evidence="18" type="synonym">nnrE</name>
    <name evidence="22" type="ORF">XJ44_00385</name>
</gene>
<feature type="binding site" evidence="17">
    <location>
        <position position="441"/>
    </location>
    <ligand>
        <name>(6S)-NADPHX</name>
        <dbReference type="ChEBI" id="CHEBI:64076"/>
    </ligand>
</feature>
<evidence type="ECO:0000256" key="2">
    <source>
        <dbReference type="ARBA" id="ARBA00000909"/>
    </source>
</evidence>
<feature type="binding site" evidence="18">
    <location>
        <position position="161"/>
    </location>
    <ligand>
        <name>(6S)-NADPHX</name>
        <dbReference type="ChEBI" id="CHEBI:64076"/>
    </ligand>
</feature>
<protein>
    <recommendedName>
        <fullName evidence="19">Bifunctional NAD(P)H-hydrate repair enzyme</fullName>
    </recommendedName>
    <alternativeName>
        <fullName evidence="19">Nicotinamide nucleotide repair protein</fullName>
    </alternativeName>
    <domain>
        <recommendedName>
            <fullName evidence="19">ADP-dependent (S)-NAD(P)H-hydrate dehydratase</fullName>
            <ecNumber evidence="19">4.2.1.136</ecNumber>
        </recommendedName>
        <alternativeName>
            <fullName evidence="19">ADP-dependent NAD(P)HX dehydratase</fullName>
        </alternativeName>
    </domain>
    <domain>
        <recommendedName>
            <fullName evidence="19">NAD(P)H-hydrate epimerase</fullName>
            <ecNumber evidence="19">5.1.99.6</ecNumber>
        </recommendedName>
    </domain>
</protein>
<dbReference type="HAMAP" id="MF_01965">
    <property type="entry name" value="NADHX_dehydratase"/>
    <property type="match status" value="1"/>
</dbReference>
<dbReference type="PIRSF" id="PIRSF017184">
    <property type="entry name" value="Nnr"/>
    <property type="match status" value="1"/>
</dbReference>
<dbReference type="NCBIfam" id="TIGR00197">
    <property type="entry name" value="yjeF_nterm"/>
    <property type="match status" value="1"/>
</dbReference>
<keyword evidence="10 17" id="KW-0520">NAD</keyword>
<evidence type="ECO:0000256" key="8">
    <source>
        <dbReference type="ARBA" id="ARBA00022857"/>
    </source>
</evidence>
<dbReference type="Gene3D" id="3.40.50.10260">
    <property type="entry name" value="YjeF N-terminal domain"/>
    <property type="match status" value="1"/>
</dbReference>
<evidence type="ECO:0000256" key="3">
    <source>
        <dbReference type="ARBA" id="ARBA00006001"/>
    </source>
</evidence>
<feature type="binding site" evidence="17">
    <location>
        <position position="440"/>
    </location>
    <ligand>
        <name>AMP</name>
        <dbReference type="ChEBI" id="CHEBI:456215"/>
    </ligand>
</feature>
<dbReference type="GO" id="GO:0016301">
    <property type="term" value="F:kinase activity"/>
    <property type="evidence" value="ECO:0007669"/>
    <property type="project" value="UniProtKB-KW"/>
</dbReference>
<sequence>MRIVSSKEMKELEKKAINDFGIDSLILMERAGVSTVEVLWNELEKLSKYSYLVFCGPGNNGGDGLVIARELLNYTEAVKVVFIDDFVTEEAKKNFEVYKSFGGEVIKISKENILEVPKLLGNSDVVIDAIFGTGLSKIVEGIYAEIIDYINLYSKFTVSVDIPTGVSADTARVLGTAIKADLTVTFEYPKVGHFLFPGRALTGKLKVVKIGIPKILGAIYPCDKLLLTKSYFEVPKRLKESNKSTYGKVIVIGGSENYIGAPLLSVLGALRAGVGRVYIAGNNKVVVNAVNYEPGIIPITIDFTENSLYEIEKVLDPNTVVVIGPGLGRREEISEFVKKVFENVNVPIIVDADGIYYLSRFKDEILFKEKVVITPHPGEFAKFMEMKISEVKYNYKLVKEAAERYNLVIALKDVTTIISDGESIYFNLTGNSSLSKGGSGDILSGVIAGFVAQNHEVLNGVLTGIYTMGLAAEMYKYEGRNFVSEILDYLPKAITEVIK</sequence>
<reference evidence="22 23" key="1">
    <citation type="submission" date="2015-06" db="EMBL/GenBank/DDBJ databases">
        <title>Genome sequencing of Thermotogales isolates from hydrothermal vents.</title>
        <authorList>
            <person name="Haverkamp T.H."/>
            <person name="Kublanov I.V."/>
            <person name="Nesbo C.L."/>
        </authorList>
    </citation>
    <scope>NUCLEOTIDE SEQUENCE [LARGE SCALE GENOMIC DNA]</scope>
    <source>
        <strain evidence="23">ik275mar</strain>
    </source>
</reference>
<dbReference type="Gene3D" id="3.40.1190.20">
    <property type="match status" value="1"/>
</dbReference>
<keyword evidence="5 18" id="KW-0479">Metal-binding</keyword>
<comment type="catalytic activity">
    <reaction evidence="1 18 19">
        <text>(6R)-NADHX = (6S)-NADHX</text>
        <dbReference type="Rhea" id="RHEA:32215"/>
        <dbReference type="ChEBI" id="CHEBI:64074"/>
        <dbReference type="ChEBI" id="CHEBI:64075"/>
        <dbReference type="EC" id="5.1.99.6"/>
    </reaction>
</comment>
<feature type="domain" description="YjeF C-terminal" evidence="20">
    <location>
        <begin position="226"/>
        <end position="497"/>
    </location>
</feature>
<keyword evidence="11 18" id="KW-0413">Isomerase</keyword>
<evidence type="ECO:0000256" key="11">
    <source>
        <dbReference type="ARBA" id="ARBA00023235"/>
    </source>
</evidence>
<dbReference type="SUPFAM" id="SSF64153">
    <property type="entry name" value="YjeF N-terminal domain-like"/>
    <property type="match status" value="1"/>
</dbReference>
<keyword evidence="22" id="KW-0808">Transferase</keyword>
<dbReference type="PANTHER" id="PTHR12592:SF0">
    <property type="entry name" value="ATP-DEPENDENT (S)-NAD(P)H-HYDRATE DEHYDRATASE"/>
    <property type="match status" value="1"/>
</dbReference>
<dbReference type="EMBL" id="LBFC01000002">
    <property type="protein sequence ID" value="ONN28039.1"/>
    <property type="molecule type" value="Genomic_DNA"/>
</dbReference>
<evidence type="ECO:0000256" key="17">
    <source>
        <dbReference type="HAMAP-Rule" id="MF_01965"/>
    </source>
</evidence>
<feature type="binding site" evidence="17">
    <location>
        <begin position="412"/>
        <end position="416"/>
    </location>
    <ligand>
        <name>AMP</name>
        <dbReference type="ChEBI" id="CHEBI:456215"/>
    </ligand>
</feature>
<evidence type="ECO:0000259" key="20">
    <source>
        <dbReference type="PROSITE" id="PS51383"/>
    </source>
</evidence>
<comment type="caution">
    <text evidence="22">The sequence shown here is derived from an EMBL/GenBank/DDBJ whole genome shotgun (WGS) entry which is preliminary data.</text>
</comment>
<dbReference type="NCBIfam" id="TIGR00196">
    <property type="entry name" value="yjeF_cterm"/>
    <property type="match status" value="1"/>
</dbReference>
<comment type="cofactor">
    <cofactor evidence="18 19">
        <name>K(+)</name>
        <dbReference type="ChEBI" id="CHEBI:29103"/>
    </cofactor>
    <text evidence="18 19">Binds 1 potassium ion per subunit.</text>
</comment>
<name>A0ABX3IL73_9BACT</name>
<keyword evidence="9 18" id="KW-0630">Potassium</keyword>
<comment type="function">
    <text evidence="17">Catalyzes the dehydration of the S-form of NAD(P)HX at the expense of ADP, which is converted to AMP. Together with NAD(P)HX epimerase, which catalyzes the epimerization of the S- and R-forms, the enzyme allows the repair of both epimers of NAD(P)HX, a damaged form of NAD(P)H that is a result of enzymatic or heat-dependent hydration.</text>
</comment>
<dbReference type="PROSITE" id="PS51385">
    <property type="entry name" value="YJEF_N"/>
    <property type="match status" value="1"/>
</dbReference>
<dbReference type="EC" id="5.1.99.6" evidence="19"/>
<accession>A0ABX3IL73</accession>
<dbReference type="PROSITE" id="PS51383">
    <property type="entry name" value="YJEF_C_3"/>
    <property type="match status" value="1"/>
</dbReference>
<comment type="similarity">
    <text evidence="18">Belongs to the NnrE/AIBP family.</text>
</comment>
<feature type="binding site" evidence="17">
    <location>
        <position position="376"/>
    </location>
    <ligand>
        <name>(6S)-NADPHX</name>
        <dbReference type="ChEBI" id="CHEBI:64076"/>
    </ligand>
</feature>
<comment type="catalytic activity">
    <reaction evidence="16 17 19">
        <text>(6S)-NADPHX + ADP = AMP + phosphate + NADPH + H(+)</text>
        <dbReference type="Rhea" id="RHEA:32235"/>
        <dbReference type="ChEBI" id="CHEBI:15378"/>
        <dbReference type="ChEBI" id="CHEBI:43474"/>
        <dbReference type="ChEBI" id="CHEBI:57783"/>
        <dbReference type="ChEBI" id="CHEBI:64076"/>
        <dbReference type="ChEBI" id="CHEBI:456215"/>
        <dbReference type="ChEBI" id="CHEBI:456216"/>
        <dbReference type="EC" id="4.2.1.136"/>
    </reaction>
</comment>
<evidence type="ECO:0000259" key="21">
    <source>
        <dbReference type="PROSITE" id="PS51385"/>
    </source>
</evidence>
<dbReference type="Pfam" id="PF03853">
    <property type="entry name" value="YjeF_N"/>
    <property type="match status" value="1"/>
</dbReference>
<comment type="similarity">
    <text evidence="4 19">In the C-terminal section; belongs to the NnrD/CARKD family.</text>
</comment>
<feature type="binding site" evidence="18">
    <location>
        <position position="143"/>
    </location>
    <ligand>
        <name>(6S)-NADPHX</name>
        <dbReference type="ChEBI" id="CHEBI:64076"/>
    </ligand>
</feature>
<comment type="catalytic activity">
    <reaction evidence="15 17 19">
        <text>(6S)-NADHX + ADP = AMP + phosphate + NADH + H(+)</text>
        <dbReference type="Rhea" id="RHEA:32223"/>
        <dbReference type="ChEBI" id="CHEBI:15378"/>
        <dbReference type="ChEBI" id="CHEBI:43474"/>
        <dbReference type="ChEBI" id="CHEBI:57945"/>
        <dbReference type="ChEBI" id="CHEBI:64074"/>
        <dbReference type="ChEBI" id="CHEBI:456215"/>
        <dbReference type="ChEBI" id="CHEBI:456216"/>
        <dbReference type="EC" id="4.2.1.136"/>
    </reaction>
</comment>
<keyword evidence="22" id="KW-0418">Kinase</keyword>
<evidence type="ECO:0000256" key="1">
    <source>
        <dbReference type="ARBA" id="ARBA00000013"/>
    </source>
</evidence>
<keyword evidence="23" id="KW-1185">Reference proteome</keyword>
<organism evidence="22 23">
    <name type="scientific">Thermosipho affectus</name>
    <dbReference type="NCBI Taxonomy" id="660294"/>
    <lineage>
        <taxon>Bacteria</taxon>
        <taxon>Thermotogati</taxon>
        <taxon>Thermotogota</taxon>
        <taxon>Thermotogae</taxon>
        <taxon>Thermotogales</taxon>
        <taxon>Fervidobacteriaceae</taxon>
        <taxon>Thermosipho</taxon>
    </lineage>
</organism>
<evidence type="ECO:0000256" key="18">
    <source>
        <dbReference type="HAMAP-Rule" id="MF_01966"/>
    </source>
</evidence>
<feature type="binding site" evidence="18">
    <location>
        <position position="128"/>
    </location>
    <ligand>
        <name>K(+)</name>
        <dbReference type="ChEBI" id="CHEBI:29103"/>
    </ligand>
</feature>
<dbReference type="SUPFAM" id="SSF53613">
    <property type="entry name" value="Ribokinase-like"/>
    <property type="match status" value="1"/>
</dbReference>
<keyword evidence="13" id="KW-0511">Multifunctional enzyme</keyword>
<evidence type="ECO:0000256" key="6">
    <source>
        <dbReference type="ARBA" id="ARBA00022741"/>
    </source>
</evidence>
<dbReference type="EC" id="4.2.1.136" evidence="19"/>
<dbReference type="InterPro" id="IPR029056">
    <property type="entry name" value="Ribokinase-like"/>
</dbReference>
<evidence type="ECO:0000256" key="15">
    <source>
        <dbReference type="ARBA" id="ARBA00048238"/>
    </source>
</evidence>
<comment type="cofactor">
    <cofactor evidence="17">
        <name>Mg(2+)</name>
        <dbReference type="ChEBI" id="CHEBI:18420"/>
    </cofactor>
</comment>
<evidence type="ECO:0000256" key="5">
    <source>
        <dbReference type="ARBA" id="ARBA00022723"/>
    </source>
</evidence>
<comment type="similarity">
    <text evidence="17">Belongs to the NnrD/CARKD family.</text>
</comment>
<evidence type="ECO:0000256" key="7">
    <source>
        <dbReference type="ARBA" id="ARBA00022840"/>
    </source>
</evidence>
<proteinExistence type="inferred from homology"/>
<dbReference type="InterPro" id="IPR036652">
    <property type="entry name" value="YjeF_N_dom_sf"/>
</dbReference>
<feature type="binding site" evidence="17">
    <location>
        <position position="326"/>
    </location>
    <ligand>
        <name>(6S)-NADPHX</name>
        <dbReference type="ChEBI" id="CHEBI:64076"/>
    </ligand>
</feature>
<evidence type="ECO:0000256" key="16">
    <source>
        <dbReference type="ARBA" id="ARBA00049209"/>
    </source>
</evidence>
<feature type="binding site" evidence="17">
    <location>
        <position position="261"/>
    </location>
    <ligand>
        <name>(6S)-NADPHX</name>
        <dbReference type="ChEBI" id="CHEBI:64076"/>
    </ligand>
</feature>
<dbReference type="PANTHER" id="PTHR12592">
    <property type="entry name" value="ATP-DEPENDENT (S)-NAD(P)H-HYDRATE DEHYDRATASE FAMILY MEMBER"/>
    <property type="match status" value="1"/>
</dbReference>
<evidence type="ECO:0000256" key="13">
    <source>
        <dbReference type="ARBA" id="ARBA00023268"/>
    </source>
</evidence>
<dbReference type="InterPro" id="IPR030677">
    <property type="entry name" value="Nnr"/>
</dbReference>
<feature type="binding site" evidence="18">
    <location>
        <position position="164"/>
    </location>
    <ligand>
        <name>K(+)</name>
        <dbReference type="ChEBI" id="CHEBI:29103"/>
    </ligand>
</feature>
<evidence type="ECO:0000256" key="4">
    <source>
        <dbReference type="ARBA" id="ARBA00009524"/>
    </source>
</evidence>
<keyword evidence="7 17" id="KW-0067">ATP-binding</keyword>
<comment type="catalytic activity">
    <reaction evidence="2 18 19">
        <text>(6R)-NADPHX = (6S)-NADPHX</text>
        <dbReference type="Rhea" id="RHEA:32227"/>
        <dbReference type="ChEBI" id="CHEBI:64076"/>
        <dbReference type="ChEBI" id="CHEBI:64077"/>
        <dbReference type="EC" id="5.1.99.6"/>
    </reaction>
</comment>
<evidence type="ECO:0000256" key="12">
    <source>
        <dbReference type="ARBA" id="ARBA00023239"/>
    </source>
</evidence>
<comment type="similarity">
    <text evidence="3 19">In the N-terminal section; belongs to the NnrE/AIBP family.</text>
</comment>
<keyword evidence="12 17" id="KW-0456">Lyase</keyword>
<dbReference type="InterPro" id="IPR004443">
    <property type="entry name" value="YjeF_N_dom"/>
</dbReference>
<evidence type="ECO:0000256" key="10">
    <source>
        <dbReference type="ARBA" id="ARBA00023027"/>
    </source>
</evidence>
<comment type="subunit">
    <text evidence="17">Homotetramer.</text>
</comment>
<feature type="domain" description="YjeF N-terminal" evidence="21">
    <location>
        <begin position="9"/>
        <end position="218"/>
    </location>
</feature>
<evidence type="ECO:0000313" key="22">
    <source>
        <dbReference type="EMBL" id="ONN28039.1"/>
    </source>
</evidence>
<feature type="binding site" evidence="18">
    <location>
        <begin position="132"/>
        <end position="138"/>
    </location>
    <ligand>
        <name>(6S)-NADPHX</name>
        <dbReference type="ChEBI" id="CHEBI:64076"/>
    </ligand>
</feature>
<feature type="binding site" evidence="18">
    <location>
        <position position="60"/>
    </location>
    <ligand>
        <name>K(+)</name>
        <dbReference type="ChEBI" id="CHEBI:29103"/>
    </ligand>
</feature>
<dbReference type="Proteomes" id="UP000242616">
    <property type="component" value="Unassembled WGS sequence"/>
</dbReference>
<dbReference type="HAMAP" id="MF_01966">
    <property type="entry name" value="NADHX_epimerase"/>
    <property type="match status" value="1"/>
</dbReference>
<evidence type="ECO:0000256" key="9">
    <source>
        <dbReference type="ARBA" id="ARBA00022958"/>
    </source>
</evidence>
<keyword evidence="8 17" id="KW-0521">NADP</keyword>
<dbReference type="CDD" id="cd01171">
    <property type="entry name" value="YXKO-related"/>
    <property type="match status" value="1"/>
</dbReference>
<comment type="function">
    <text evidence="18">Catalyzes the epimerization of the S- and R-forms of NAD(P)HX, a damaged form of NAD(P)H that is a result of enzymatic or heat-dependent hydration. This is a prerequisite for the S-specific NAD(P)H-hydrate dehydratase to allow the repair of both epimers of NAD(P)HX.</text>
</comment>
<evidence type="ECO:0000256" key="19">
    <source>
        <dbReference type="PIRNR" id="PIRNR017184"/>
    </source>
</evidence>